<accession>H6L861</accession>
<dbReference type="OrthoDB" id="9765204at2"/>
<protein>
    <submittedName>
        <fullName evidence="2">Uncharacterized protein</fullName>
    </submittedName>
</protein>
<feature type="region of interest" description="Disordered" evidence="1">
    <location>
        <begin position="243"/>
        <end position="263"/>
    </location>
</feature>
<organism evidence="2 3">
    <name type="scientific">Saprospira grandis (strain Lewin)</name>
    <dbReference type="NCBI Taxonomy" id="984262"/>
    <lineage>
        <taxon>Bacteria</taxon>
        <taxon>Pseudomonadati</taxon>
        <taxon>Bacteroidota</taxon>
        <taxon>Saprospiria</taxon>
        <taxon>Saprospirales</taxon>
        <taxon>Saprospiraceae</taxon>
        <taxon>Saprospira</taxon>
    </lineage>
</organism>
<dbReference type="STRING" id="984262.SGRA_2661"/>
<keyword evidence="3" id="KW-1185">Reference proteome</keyword>
<evidence type="ECO:0000256" key="1">
    <source>
        <dbReference type="SAM" id="MobiDB-lite"/>
    </source>
</evidence>
<gene>
    <name evidence="2" type="ordered locus">SGRA_2661</name>
</gene>
<dbReference type="RefSeq" id="WP_015692999.1">
    <property type="nucleotide sequence ID" value="NC_016940.1"/>
</dbReference>
<dbReference type="Proteomes" id="UP000007519">
    <property type="component" value="Chromosome"/>
</dbReference>
<reference evidence="2 3" key="1">
    <citation type="journal article" date="2012" name="Stand. Genomic Sci.">
        <title>Complete genome sequencing and analysis of Saprospira grandis str. Lewin, a predatory marine bacterium.</title>
        <authorList>
            <person name="Saw J.H."/>
            <person name="Yuryev A."/>
            <person name="Kanbe M."/>
            <person name="Hou S."/>
            <person name="Young A.G."/>
            <person name="Aizawa S."/>
            <person name="Alam M."/>
        </authorList>
    </citation>
    <scope>NUCLEOTIDE SEQUENCE [LARGE SCALE GENOMIC DNA]</scope>
    <source>
        <strain evidence="2 3">Lewin</strain>
    </source>
</reference>
<dbReference type="HOGENOM" id="CLU_677736_0_0_10"/>
<dbReference type="AlphaFoldDB" id="H6L861"/>
<dbReference type="KEGG" id="sgn:SGRA_2661"/>
<evidence type="ECO:0000313" key="3">
    <source>
        <dbReference type="Proteomes" id="UP000007519"/>
    </source>
</evidence>
<name>H6L861_SAPGL</name>
<feature type="compositionally biased region" description="Basic and acidic residues" evidence="1">
    <location>
        <begin position="252"/>
        <end position="263"/>
    </location>
</feature>
<proteinExistence type="predicted"/>
<sequence length="406" mass="49382">MKNYLQFVLLLCPFMLWGQAYRELRVEQYQYNLEGDSMPIKKQIWRYGEGGILLGQEEYEYRKQPAGSLKSSFLYQYDEEAKLGQQQKLQYSVKGGQPQSQLLKTYYLKYGADEQLRSKQLYFDKTGELQREDTLSYNKKGQLVVEETFDYRGSTSHRSWRMKYNKAGKLKKKGRYVHWSTVKRGGKVVYKKERRECYRYKYNRKGQPKLMKGKSSSRRYKTVWKYDEEGRISFYQSHICKRFKNSPKPKKKGEEEQKEKKQPKYRYVSECHTKKYEKGQLVLEVDYDHGKVKERSETSYIQDTLKSELKYWVAGKLKREEKYYYDSLGQLEKQENYYYNSLGLLNYRLDIYYNSKEQILREEQWVREQKVRELRHQYDAKGRQQRTTLMLEDGQKFEKTYYFYKD</sequence>
<evidence type="ECO:0000313" key="2">
    <source>
        <dbReference type="EMBL" id="AFC25389.1"/>
    </source>
</evidence>
<dbReference type="EMBL" id="CP002831">
    <property type="protein sequence ID" value="AFC25389.1"/>
    <property type="molecule type" value="Genomic_DNA"/>
</dbReference>